<dbReference type="PROSITE" id="PS51318">
    <property type="entry name" value="TAT"/>
    <property type="match status" value="1"/>
</dbReference>
<keyword evidence="3" id="KW-0001">2Fe-2S</keyword>
<dbReference type="RefSeq" id="WP_051203596.1">
    <property type="nucleotide sequence ID" value="NZ_ASHX02000001.1"/>
</dbReference>
<evidence type="ECO:0000259" key="10">
    <source>
        <dbReference type="PROSITE" id="PS51296"/>
    </source>
</evidence>
<evidence type="ECO:0000256" key="3">
    <source>
        <dbReference type="ARBA" id="ARBA00022714"/>
    </source>
</evidence>
<dbReference type="InterPro" id="IPR005805">
    <property type="entry name" value="Rieske_Fe-S_prot_C"/>
</dbReference>
<evidence type="ECO:0000256" key="8">
    <source>
        <dbReference type="ARBA" id="ARBA00029586"/>
    </source>
</evidence>
<reference evidence="11 12" key="1">
    <citation type="journal article" date="2013" name="Genome Announc.">
        <title>Genome Sequence of Streptomyces violaceusniger Strain SPC6, a Halotolerant Streptomycete That Exhibits Rapid Growth and Development.</title>
        <authorList>
            <person name="Chen X."/>
            <person name="Zhang B."/>
            <person name="Zhang W."/>
            <person name="Wu X."/>
            <person name="Zhang M."/>
            <person name="Chen T."/>
            <person name="Liu G."/>
            <person name="Dyson P."/>
        </authorList>
    </citation>
    <scope>NUCLEOTIDE SEQUENCE [LARGE SCALE GENOMIC DNA]</scope>
    <source>
        <strain evidence="11 12">SPC6</strain>
    </source>
</reference>
<gene>
    <name evidence="11" type="ORF">J116_022810</name>
</gene>
<keyword evidence="4" id="KW-0479">Metal-binding</keyword>
<dbReference type="EMBL" id="ASHX02000001">
    <property type="protein sequence ID" value="OEJ96855.1"/>
    <property type="molecule type" value="Genomic_DNA"/>
</dbReference>
<evidence type="ECO:0000313" key="11">
    <source>
        <dbReference type="EMBL" id="OEJ96855.1"/>
    </source>
</evidence>
<dbReference type="PANTHER" id="PTHR10134">
    <property type="entry name" value="CYTOCHROME B-C1 COMPLEX SUBUNIT RIESKE, MITOCHONDRIAL"/>
    <property type="match status" value="1"/>
</dbReference>
<dbReference type="PRINTS" id="PR00162">
    <property type="entry name" value="RIESKE"/>
</dbReference>
<evidence type="ECO:0000256" key="7">
    <source>
        <dbReference type="ARBA" id="ARBA00023157"/>
    </source>
</evidence>
<dbReference type="eggNOG" id="COG0723">
    <property type="taxonomic scope" value="Bacteria"/>
</dbReference>
<dbReference type="GO" id="GO:0046872">
    <property type="term" value="F:metal ion binding"/>
    <property type="evidence" value="ECO:0007669"/>
    <property type="project" value="UniProtKB-KW"/>
</dbReference>
<dbReference type="Proteomes" id="UP000095329">
    <property type="component" value="Unassembled WGS sequence"/>
</dbReference>
<dbReference type="Gene3D" id="2.102.10.10">
    <property type="entry name" value="Rieske [2Fe-2S] iron-sulphur domain"/>
    <property type="match status" value="1"/>
</dbReference>
<dbReference type="CDD" id="cd03467">
    <property type="entry name" value="Rieske"/>
    <property type="match status" value="1"/>
</dbReference>
<dbReference type="InterPro" id="IPR036922">
    <property type="entry name" value="Rieske_2Fe-2S_sf"/>
</dbReference>
<sequence length="136" mass="13656">MRQLPPGPSGPVTSRRTVLTGAVTAAAAAALTSACGDEGSGGRVLAPTSGIPVGGGRVFADEKVVVTQPAEGEFKAFSAVCTHQGCTVGSVTNGLINCPCHASRFRIADASVASGPATRPLPERKITVEDGSVRLL</sequence>
<keyword evidence="7" id="KW-1015">Disulfide bond</keyword>
<proteinExistence type="predicted"/>
<dbReference type="InterPro" id="IPR014349">
    <property type="entry name" value="Rieske_Fe-S_prot"/>
</dbReference>
<dbReference type="PROSITE" id="PS51296">
    <property type="entry name" value="RIESKE"/>
    <property type="match status" value="1"/>
</dbReference>
<evidence type="ECO:0000256" key="2">
    <source>
        <dbReference type="ARBA" id="ARBA00015816"/>
    </source>
</evidence>
<dbReference type="InterPro" id="IPR006311">
    <property type="entry name" value="TAT_signal"/>
</dbReference>
<dbReference type="OrthoDB" id="25106at2"/>
<dbReference type="PROSITE" id="PS51257">
    <property type="entry name" value="PROKAR_LIPOPROTEIN"/>
    <property type="match status" value="1"/>
</dbReference>
<protein>
    <recommendedName>
        <fullName evidence="2">Cytochrome bc1 complex Rieske iron-sulfur subunit</fullName>
    </recommendedName>
    <alternativeName>
        <fullName evidence="8">Cytochrome bc1 reductase complex subunit QcrA</fullName>
    </alternativeName>
</protein>
<feature type="domain" description="Rieske" evidence="10">
    <location>
        <begin position="43"/>
        <end position="135"/>
    </location>
</feature>
<dbReference type="Pfam" id="PF00355">
    <property type="entry name" value="Rieske"/>
    <property type="match status" value="1"/>
</dbReference>
<dbReference type="STRING" id="1306406.J116_022810"/>
<dbReference type="GO" id="GO:0016705">
    <property type="term" value="F:oxidoreductase activity, acting on paired donors, with incorporation or reduction of molecular oxygen"/>
    <property type="evidence" value="ECO:0007669"/>
    <property type="project" value="UniProtKB-ARBA"/>
</dbReference>
<organism evidence="11 12">
    <name type="scientific">Streptomyces thermolilacinus SPC6</name>
    <dbReference type="NCBI Taxonomy" id="1306406"/>
    <lineage>
        <taxon>Bacteria</taxon>
        <taxon>Bacillati</taxon>
        <taxon>Actinomycetota</taxon>
        <taxon>Actinomycetes</taxon>
        <taxon>Kitasatosporales</taxon>
        <taxon>Streptomycetaceae</taxon>
        <taxon>Streptomyces</taxon>
    </lineage>
</organism>
<evidence type="ECO:0000256" key="4">
    <source>
        <dbReference type="ARBA" id="ARBA00022723"/>
    </source>
</evidence>
<accession>A0A1D3DX07</accession>
<name>A0A1D3DX07_9ACTN</name>
<evidence type="ECO:0000313" key="12">
    <source>
        <dbReference type="Proteomes" id="UP000095329"/>
    </source>
</evidence>
<dbReference type="InterPro" id="IPR017941">
    <property type="entry name" value="Rieske_2Fe-2S"/>
</dbReference>
<keyword evidence="5" id="KW-0408">Iron</keyword>
<evidence type="ECO:0000256" key="9">
    <source>
        <dbReference type="ARBA" id="ARBA00034078"/>
    </source>
</evidence>
<evidence type="ECO:0000256" key="5">
    <source>
        <dbReference type="ARBA" id="ARBA00023004"/>
    </source>
</evidence>
<dbReference type="FunFam" id="2.102.10.10:FF:000016">
    <property type="entry name" value="Nitrite reductase/ring-hydroxylating ferredoxin subunit"/>
    <property type="match status" value="1"/>
</dbReference>
<dbReference type="GO" id="GO:0004497">
    <property type="term" value="F:monooxygenase activity"/>
    <property type="evidence" value="ECO:0007669"/>
    <property type="project" value="UniProtKB-ARBA"/>
</dbReference>
<dbReference type="AlphaFoldDB" id="A0A1D3DX07"/>
<comment type="cofactor">
    <cofactor evidence="9">
        <name>[2Fe-2S] cluster</name>
        <dbReference type="ChEBI" id="CHEBI:190135"/>
    </cofactor>
</comment>
<dbReference type="GO" id="GO:0051537">
    <property type="term" value="F:2 iron, 2 sulfur cluster binding"/>
    <property type="evidence" value="ECO:0007669"/>
    <property type="project" value="UniProtKB-KW"/>
</dbReference>
<evidence type="ECO:0000256" key="1">
    <source>
        <dbReference type="ARBA" id="ARBA00002494"/>
    </source>
</evidence>
<evidence type="ECO:0000256" key="6">
    <source>
        <dbReference type="ARBA" id="ARBA00023014"/>
    </source>
</evidence>
<comment type="function">
    <text evidence="1">Iron-sulfur subunit of the cytochrome bc1 complex, an essential component of the respiratory electron transport chain required for ATP synthesis. The bc1 complex catalyzes the oxidation of menaquinol and the reduction of cytochrome c in the respiratory chain. The bc1 complex operates through a Q-cycle mechanism that couples electron transfer to generation of the proton gradient that drives ATP synthesis.</text>
</comment>
<keyword evidence="6" id="KW-0411">Iron-sulfur</keyword>
<comment type="caution">
    <text evidence="11">The sequence shown here is derived from an EMBL/GenBank/DDBJ whole genome shotgun (WGS) entry which is preliminary data.</text>
</comment>
<dbReference type="GO" id="GO:0016020">
    <property type="term" value="C:membrane"/>
    <property type="evidence" value="ECO:0007669"/>
    <property type="project" value="InterPro"/>
</dbReference>
<dbReference type="SUPFAM" id="SSF50022">
    <property type="entry name" value="ISP domain"/>
    <property type="match status" value="1"/>
</dbReference>
<keyword evidence="12" id="KW-1185">Reference proteome</keyword>